<evidence type="ECO:0000259" key="14">
    <source>
        <dbReference type="PROSITE" id="PS50865"/>
    </source>
</evidence>
<feature type="compositionally biased region" description="Low complexity" evidence="12">
    <location>
        <begin position="926"/>
        <end position="954"/>
    </location>
</feature>
<dbReference type="InterPro" id="IPR002893">
    <property type="entry name" value="Znf_MYND"/>
</dbReference>
<dbReference type="GO" id="GO:0005634">
    <property type="term" value="C:nucleus"/>
    <property type="evidence" value="ECO:0007669"/>
    <property type="project" value="TreeGrafter"/>
</dbReference>
<evidence type="ECO:0000256" key="11">
    <source>
        <dbReference type="PROSITE-ProRule" id="PRU00134"/>
    </source>
</evidence>
<dbReference type="Proteomes" id="UP001179952">
    <property type="component" value="Unassembled WGS sequence"/>
</dbReference>
<feature type="region of interest" description="Disordered" evidence="12">
    <location>
        <begin position="139"/>
        <end position="231"/>
    </location>
</feature>
<proteinExistence type="inferred from homology"/>
<comment type="similarity">
    <text evidence="2">Belongs to the peptidase C19 family.</text>
</comment>
<feature type="compositionally biased region" description="Polar residues" evidence="12">
    <location>
        <begin position="379"/>
        <end position="396"/>
    </location>
</feature>
<keyword evidence="8 15" id="KW-0378">Hydrolase</keyword>
<feature type="domain" description="USP" evidence="13">
    <location>
        <begin position="553"/>
        <end position="862"/>
    </location>
</feature>
<feature type="compositionally biased region" description="Low complexity" evidence="12">
    <location>
        <begin position="402"/>
        <end position="413"/>
    </location>
</feature>
<dbReference type="FunFam" id="3.90.70.10:FF:000026">
    <property type="entry name" value="Ubiquitin carboxyl-terminal hydrolase 15"/>
    <property type="match status" value="1"/>
</dbReference>
<dbReference type="PROSITE" id="PS01360">
    <property type="entry name" value="ZF_MYND_1"/>
    <property type="match status" value="1"/>
</dbReference>
<evidence type="ECO:0000256" key="8">
    <source>
        <dbReference type="ARBA" id="ARBA00022801"/>
    </source>
</evidence>
<keyword evidence="16" id="KW-1185">Reference proteome</keyword>
<feature type="compositionally biased region" description="Polar residues" evidence="12">
    <location>
        <begin position="958"/>
        <end position="972"/>
    </location>
</feature>
<reference evidence="15" key="1">
    <citation type="journal article" date="2023" name="Nat. Commun.">
        <title>Diploid and tetraploid genomes of Acorus and the evolution of monocots.</title>
        <authorList>
            <person name="Ma L."/>
            <person name="Liu K.W."/>
            <person name="Li Z."/>
            <person name="Hsiao Y.Y."/>
            <person name="Qi Y."/>
            <person name="Fu T."/>
            <person name="Tang G.D."/>
            <person name="Zhang D."/>
            <person name="Sun W.H."/>
            <person name="Liu D.K."/>
            <person name="Li Y."/>
            <person name="Chen G.Z."/>
            <person name="Liu X.D."/>
            <person name="Liao X.Y."/>
            <person name="Jiang Y.T."/>
            <person name="Yu X."/>
            <person name="Hao Y."/>
            <person name="Huang J."/>
            <person name="Zhao X.W."/>
            <person name="Ke S."/>
            <person name="Chen Y.Y."/>
            <person name="Wu W.L."/>
            <person name="Hsu J.L."/>
            <person name="Lin Y.F."/>
            <person name="Huang M.D."/>
            <person name="Li C.Y."/>
            <person name="Huang L."/>
            <person name="Wang Z.W."/>
            <person name="Zhao X."/>
            <person name="Zhong W.Y."/>
            <person name="Peng D.H."/>
            <person name="Ahmad S."/>
            <person name="Lan S."/>
            <person name="Zhang J.S."/>
            <person name="Tsai W.C."/>
            <person name="Van de Peer Y."/>
            <person name="Liu Z.J."/>
        </authorList>
    </citation>
    <scope>NUCLEOTIDE SEQUENCE</scope>
    <source>
        <strain evidence="15">SCP</strain>
    </source>
</reference>
<dbReference type="SUPFAM" id="SSF144232">
    <property type="entry name" value="HIT/MYND zinc finger-like"/>
    <property type="match status" value="1"/>
</dbReference>
<feature type="compositionally biased region" description="Polar residues" evidence="12">
    <location>
        <begin position="139"/>
        <end position="150"/>
    </location>
</feature>
<keyword evidence="5" id="KW-0479">Metal-binding</keyword>
<feature type="compositionally biased region" description="Basic and acidic residues" evidence="12">
    <location>
        <begin position="205"/>
        <end position="217"/>
    </location>
</feature>
<dbReference type="GO" id="GO:0008270">
    <property type="term" value="F:zinc ion binding"/>
    <property type="evidence" value="ECO:0007669"/>
    <property type="project" value="UniProtKB-KW"/>
</dbReference>
<feature type="compositionally biased region" description="Low complexity" evidence="12">
    <location>
        <begin position="977"/>
        <end position="996"/>
    </location>
</feature>
<dbReference type="Pfam" id="PF01753">
    <property type="entry name" value="zf-MYND"/>
    <property type="match status" value="1"/>
</dbReference>
<evidence type="ECO:0000313" key="16">
    <source>
        <dbReference type="Proteomes" id="UP001179952"/>
    </source>
</evidence>
<evidence type="ECO:0000256" key="5">
    <source>
        <dbReference type="ARBA" id="ARBA00022723"/>
    </source>
</evidence>
<dbReference type="GO" id="GO:0004843">
    <property type="term" value="F:cysteine-type deubiquitinase activity"/>
    <property type="evidence" value="ECO:0007669"/>
    <property type="project" value="UniProtKB-EC"/>
</dbReference>
<comment type="catalytic activity">
    <reaction evidence="1">
        <text>Thiol-dependent hydrolysis of ester, thioester, amide, peptide and isopeptide bonds formed by the C-terminal Gly of ubiquitin (a 76-residue protein attached to proteins as an intracellular targeting signal).</text>
        <dbReference type="EC" id="3.4.19.12"/>
    </reaction>
</comment>
<evidence type="ECO:0000256" key="6">
    <source>
        <dbReference type="ARBA" id="ARBA00022771"/>
    </source>
</evidence>
<evidence type="ECO:0000256" key="3">
    <source>
        <dbReference type="ARBA" id="ARBA00012759"/>
    </source>
</evidence>
<dbReference type="GO" id="GO:0006508">
    <property type="term" value="P:proteolysis"/>
    <property type="evidence" value="ECO:0007669"/>
    <property type="project" value="UniProtKB-KW"/>
</dbReference>
<evidence type="ECO:0000256" key="1">
    <source>
        <dbReference type="ARBA" id="ARBA00000707"/>
    </source>
</evidence>
<dbReference type="EMBL" id="JAUJYN010000002">
    <property type="protein sequence ID" value="KAK1277234.1"/>
    <property type="molecule type" value="Genomic_DNA"/>
</dbReference>
<dbReference type="PANTHER" id="PTHR24006:SF874">
    <property type="entry name" value="UBIQUITIN CARBOXYL-TERMINAL HYDROLASE 16"/>
    <property type="match status" value="1"/>
</dbReference>
<dbReference type="FunFam" id="6.10.140.2220:FF:000006">
    <property type="entry name" value="Ubiquitin carboxyl-terminal hydrolase 15"/>
    <property type="match status" value="1"/>
</dbReference>
<dbReference type="Gene3D" id="6.10.140.2220">
    <property type="match status" value="1"/>
</dbReference>
<dbReference type="SUPFAM" id="SSF54001">
    <property type="entry name" value="Cysteine proteinases"/>
    <property type="match status" value="1"/>
</dbReference>
<dbReference type="InterPro" id="IPR001394">
    <property type="entry name" value="Peptidase_C19_UCH"/>
</dbReference>
<keyword evidence="10" id="KW-0862">Zinc</keyword>
<dbReference type="PROSITE" id="PS00972">
    <property type="entry name" value="USP_1"/>
    <property type="match status" value="1"/>
</dbReference>
<dbReference type="PROSITE" id="PS50865">
    <property type="entry name" value="ZF_MYND_2"/>
    <property type="match status" value="1"/>
</dbReference>
<evidence type="ECO:0000256" key="10">
    <source>
        <dbReference type="ARBA" id="ARBA00022833"/>
    </source>
</evidence>
<dbReference type="InterPro" id="IPR038765">
    <property type="entry name" value="Papain-like_cys_pep_sf"/>
</dbReference>
<evidence type="ECO:0000259" key="13">
    <source>
        <dbReference type="PROSITE" id="PS50235"/>
    </source>
</evidence>
<reference evidence="15" key="2">
    <citation type="submission" date="2023-06" db="EMBL/GenBank/DDBJ databases">
        <authorList>
            <person name="Ma L."/>
            <person name="Liu K.-W."/>
            <person name="Li Z."/>
            <person name="Hsiao Y.-Y."/>
            <person name="Qi Y."/>
            <person name="Fu T."/>
            <person name="Tang G."/>
            <person name="Zhang D."/>
            <person name="Sun W.-H."/>
            <person name="Liu D.-K."/>
            <person name="Li Y."/>
            <person name="Chen G.-Z."/>
            <person name="Liu X.-D."/>
            <person name="Liao X.-Y."/>
            <person name="Jiang Y.-T."/>
            <person name="Yu X."/>
            <person name="Hao Y."/>
            <person name="Huang J."/>
            <person name="Zhao X.-W."/>
            <person name="Ke S."/>
            <person name="Chen Y.-Y."/>
            <person name="Wu W.-L."/>
            <person name="Hsu J.-L."/>
            <person name="Lin Y.-F."/>
            <person name="Huang M.-D."/>
            <person name="Li C.-Y."/>
            <person name="Huang L."/>
            <person name="Wang Z.-W."/>
            <person name="Zhao X."/>
            <person name="Zhong W.-Y."/>
            <person name="Peng D.-H."/>
            <person name="Ahmad S."/>
            <person name="Lan S."/>
            <person name="Zhang J.-S."/>
            <person name="Tsai W.-C."/>
            <person name="Van De Peer Y."/>
            <person name="Liu Z.-J."/>
        </authorList>
    </citation>
    <scope>NUCLEOTIDE SEQUENCE</scope>
    <source>
        <strain evidence="15">SCP</strain>
        <tissue evidence="15">Leaves</tissue>
    </source>
</reference>
<sequence>MPLLGLLSTGGAALVYLALLVPVLLAVVRRRWRAAARRSEEVRRLLLLASEESARVELESAREYRLAVAAAAAAAVEASEAVSATASVSVQAVPERICAFCQSPTNKLCSGCKAVRYCSGKCQISHWFQGHRDVCRPPSITSHHNGTGNDSILKESAKQVEQSVKSGIPVKADNRDNVKPIGSFHEKPIQQPSSSFNNTNGVNDVKVDPVLDNKEANRNSTSSTVSSSAGYVTPGISVDKLNMGNSPVKAVEVSSNDVSHSQNIASSSASVDVSDGNLPKSPITKFKFPVSSVDVASFSNNSKKKLASADVGEVDHRSNGVSVTSVSASGRHAVVGEYQDADQPSHRVQSARHLDSDQLEFHKKGSGFPADFVSASQFSAENSGQSDDSYTNSGTKKCSVGSSSAEKVVLSSSRPKDITDTDLGRPASFASGRMNNEHQSKSRGSRSLSFGASADHVTSTDGGISISKGSPWNSDGVQAVSANISASVNSSQSGGYEFKTSLHKVAQQFKMPKISKNPLAFGSENNGKYNDKMLFQYDLFVKLYSDKVELRPCGLINCGNSCYANVVLQCLTFTRPLNAYFLQGFHSKKCPKKDWCFMCEFESLVSKAKEGKSPLSPKGILSQLHNFGGNLSQGKEEDAHEFLRHAIDAMQSACLKEAGVNAIGSLAEGTTLMQLTFGGYLRSKIKCMKCLGKSERRERMMDLTVEINGDVGTLEEALRRFTATETLDGDNKYLCSRCKSYEKAKKKLTVLEAPNILTIALKRFQSGKFGKLNKPVQFPAILDMGPFMDMGATATNDKSPVYSLYAVVVHLDVMNASFSGHYVCYVKTNQNKWYKIDDSTVKPVELEKVLSKGAYMLLYARCSPRAPNIVRKLLSHDQSRISSRPPPAHRRPEKLYNWMASNLSSASSEAFDYLNGRFDPIRKKGSSSSDSSLLSSSEEGSCSTDSTRDSTSTEDSSEQTLGDSGRFSSWNGSDGYASSPVSAGGSVSNGNVSDSPKSGYSMSDFRSSGDRGLNYDTESPPFLDSDRFRYRVNRRL</sequence>
<comment type="caution">
    <text evidence="15">The sequence shown here is derived from an EMBL/GenBank/DDBJ whole genome shotgun (WGS) entry which is preliminary data.</text>
</comment>
<dbReference type="InterPro" id="IPR028889">
    <property type="entry name" value="USP"/>
</dbReference>
<dbReference type="Gene3D" id="3.90.70.10">
    <property type="entry name" value="Cysteine proteinases"/>
    <property type="match status" value="1"/>
</dbReference>
<feature type="compositionally biased region" description="Polar residues" evidence="12">
    <location>
        <begin position="190"/>
        <end position="202"/>
    </location>
</feature>
<dbReference type="Pfam" id="PF00443">
    <property type="entry name" value="UCH"/>
    <property type="match status" value="1"/>
</dbReference>
<accession>A0AAV9BM98</accession>
<keyword evidence="9" id="KW-0788">Thiol protease</keyword>
<feature type="region of interest" description="Disordered" evidence="12">
    <location>
        <begin position="379"/>
        <end position="449"/>
    </location>
</feature>
<protein>
    <recommendedName>
        <fullName evidence="3">ubiquitinyl hydrolase 1</fullName>
        <ecNumber evidence="3">3.4.19.12</ecNumber>
    </recommendedName>
</protein>
<feature type="compositionally biased region" description="Basic and acidic residues" evidence="12">
    <location>
        <begin position="414"/>
        <end position="423"/>
    </location>
</feature>
<evidence type="ECO:0000256" key="2">
    <source>
        <dbReference type="ARBA" id="ARBA00009085"/>
    </source>
</evidence>
<feature type="region of interest" description="Disordered" evidence="12">
    <location>
        <begin position="923"/>
        <end position="1024"/>
    </location>
</feature>
<evidence type="ECO:0000256" key="9">
    <source>
        <dbReference type="ARBA" id="ARBA00022807"/>
    </source>
</evidence>
<dbReference type="PROSITE" id="PS50235">
    <property type="entry name" value="USP_3"/>
    <property type="match status" value="1"/>
</dbReference>
<feature type="compositionally biased region" description="Basic and acidic residues" evidence="12">
    <location>
        <begin position="172"/>
        <end position="188"/>
    </location>
</feature>
<evidence type="ECO:0000256" key="7">
    <source>
        <dbReference type="ARBA" id="ARBA00022786"/>
    </source>
</evidence>
<evidence type="ECO:0000256" key="12">
    <source>
        <dbReference type="SAM" id="MobiDB-lite"/>
    </source>
</evidence>
<dbReference type="PANTHER" id="PTHR24006">
    <property type="entry name" value="UBIQUITIN CARBOXYL-TERMINAL HYDROLASE"/>
    <property type="match status" value="1"/>
</dbReference>
<evidence type="ECO:0000313" key="15">
    <source>
        <dbReference type="EMBL" id="KAK1277234.1"/>
    </source>
</evidence>
<gene>
    <name evidence="15" type="ORF">QJS04_geneDACA019621</name>
</gene>
<keyword evidence="4" id="KW-0645">Protease</keyword>
<keyword evidence="7" id="KW-0833">Ubl conjugation pathway</keyword>
<dbReference type="GO" id="GO:0005829">
    <property type="term" value="C:cytosol"/>
    <property type="evidence" value="ECO:0007669"/>
    <property type="project" value="TreeGrafter"/>
</dbReference>
<organism evidence="15 16">
    <name type="scientific">Acorus gramineus</name>
    <name type="common">Dwarf sweet flag</name>
    <dbReference type="NCBI Taxonomy" id="55184"/>
    <lineage>
        <taxon>Eukaryota</taxon>
        <taxon>Viridiplantae</taxon>
        <taxon>Streptophyta</taxon>
        <taxon>Embryophyta</taxon>
        <taxon>Tracheophyta</taxon>
        <taxon>Spermatophyta</taxon>
        <taxon>Magnoliopsida</taxon>
        <taxon>Liliopsida</taxon>
        <taxon>Acoraceae</taxon>
        <taxon>Acorus</taxon>
    </lineage>
</organism>
<dbReference type="EC" id="3.4.19.12" evidence="3"/>
<dbReference type="InterPro" id="IPR050164">
    <property type="entry name" value="Peptidase_C19"/>
</dbReference>
<keyword evidence="6 11" id="KW-0863">Zinc-finger</keyword>
<dbReference type="GO" id="GO:0016579">
    <property type="term" value="P:protein deubiquitination"/>
    <property type="evidence" value="ECO:0007669"/>
    <property type="project" value="InterPro"/>
</dbReference>
<name>A0AAV9BM98_ACOGR</name>
<dbReference type="InterPro" id="IPR018200">
    <property type="entry name" value="USP_CS"/>
</dbReference>
<dbReference type="AlphaFoldDB" id="A0AAV9BM98"/>
<evidence type="ECO:0000256" key="4">
    <source>
        <dbReference type="ARBA" id="ARBA00022670"/>
    </source>
</evidence>
<feature type="domain" description="MYND-type" evidence="14">
    <location>
        <begin position="98"/>
        <end position="135"/>
    </location>
</feature>